<evidence type="ECO:0000256" key="1">
    <source>
        <dbReference type="SAM" id="MobiDB-lite"/>
    </source>
</evidence>
<gene>
    <name evidence="2" type="ORF">HCN51_51100</name>
</gene>
<proteinExistence type="predicted"/>
<reference evidence="2 3" key="1">
    <citation type="submission" date="2020-03" db="EMBL/GenBank/DDBJ databases">
        <title>WGS of actinomycetes isolated from Thailand.</title>
        <authorList>
            <person name="Thawai C."/>
        </authorList>
    </citation>
    <scope>NUCLEOTIDE SEQUENCE [LARGE SCALE GENOMIC DNA]</scope>
    <source>
        <strain evidence="2 3">FMUSA5-5</strain>
    </source>
</reference>
<evidence type="ECO:0000313" key="2">
    <source>
        <dbReference type="EMBL" id="NJP97687.1"/>
    </source>
</evidence>
<dbReference type="RefSeq" id="WP_168020226.1">
    <property type="nucleotide sequence ID" value="NZ_JAATEP010000071.1"/>
</dbReference>
<protein>
    <submittedName>
        <fullName evidence="2">Transposase</fullName>
    </submittedName>
</protein>
<feature type="region of interest" description="Disordered" evidence="1">
    <location>
        <begin position="80"/>
        <end position="109"/>
    </location>
</feature>
<comment type="caution">
    <text evidence="2">The sequence shown here is derived from an EMBL/GenBank/DDBJ whole genome shotgun (WGS) entry which is preliminary data.</text>
</comment>
<evidence type="ECO:0000313" key="3">
    <source>
        <dbReference type="Proteomes" id="UP000696294"/>
    </source>
</evidence>
<dbReference type="EMBL" id="JAATEP010000071">
    <property type="protein sequence ID" value="NJP97687.1"/>
    <property type="molecule type" value="Genomic_DNA"/>
</dbReference>
<keyword evidence="3" id="KW-1185">Reference proteome</keyword>
<dbReference type="Proteomes" id="UP000696294">
    <property type="component" value="Unassembled WGS sequence"/>
</dbReference>
<feature type="region of interest" description="Disordered" evidence="1">
    <location>
        <begin position="24"/>
        <end position="44"/>
    </location>
</feature>
<sequence length="109" mass="11877">MDVLDVEDLGDTMLIAARTVASQAPCPKSGLPSTRAHDRRTGWDLATGRRPVKVELEVRRFFCGEPSCDREIFAEQVGGLTQRHARRSTARPPPADAGCSRCACRSPPS</sequence>
<organism evidence="2 3">
    <name type="scientific">Nonomuraea composti</name>
    <dbReference type="NCBI Taxonomy" id="2720023"/>
    <lineage>
        <taxon>Bacteria</taxon>
        <taxon>Bacillati</taxon>
        <taxon>Actinomycetota</taxon>
        <taxon>Actinomycetes</taxon>
        <taxon>Streptosporangiales</taxon>
        <taxon>Streptosporangiaceae</taxon>
        <taxon>Nonomuraea</taxon>
    </lineage>
</organism>
<name>A0ABX1BMG5_9ACTN</name>
<accession>A0ABX1BMG5</accession>